<comment type="caution">
    <text evidence="2">The sequence shown here is derived from an EMBL/GenBank/DDBJ whole genome shotgun (WGS) entry which is preliminary data.</text>
</comment>
<gene>
    <name evidence="2" type="ORF">ACO22_07247</name>
</gene>
<feature type="compositionally biased region" description="Polar residues" evidence="1">
    <location>
        <begin position="71"/>
        <end position="89"/>
    </location>
</feature>
<dbReference type="VEuPathDB" id="FungiDB:PABG_11264"/>
<evidence type="ECO:0000313" key="3">
    <source>
        <dbReference type="Proteomes" id="UP000242814"/>
    </source>
</evidence>
<sequence length="228" mass="25070">MKTPQQGLEDPETVLHRIHGDTFSMTRTALYTLPNPKNPLDRNNVGEHFQQPLVSSAINDGHDGRSIPGFSDNQQEGQQSPDSINSAHSSCRGDDDPAPGHHQSSNPTNTSPRDNSVSKTPPTGEPAEHTNQRRSTAEHFWTRHVLCDGWEVDELHFVHSNSPLRLNPCGAQPPHHQLGTYHGALLLNRREILQVEMVSGLSYDLVQELAECGDIGLHEPSGDLLIAA</sequence>
<proteinExistence type="predicted"/>
<accession>A0A1D2J5B9</accession>
<feature type="compositionally biased region" description="Polar residues" evidence="1">
    <location>
        <begin position="102"/>
        <end position="121"/>
    </location>
</feature>
<reference evidence="2 3" key="1">
    <citation type="submission" date="2016-06" db="EMBL/GenBank/DDBJ databases">
        <authorList>
            <person name="Kjaerup R.B."/>
            <person name="Dalgaard T.S."/>
            <person name="Juul-Madsen H.R."/>
        </authorList>
    </citation>
    <scope>NUCLEOTIDE SEQUENCE [LARGE SCALE GENOMIC DNA]</scope>
    <source>
        <strain evidence="2 3">Pb300</strain>
    </source>
</reference>
<feature type="region of interest" description="Disordered" evidence="1">
    <location>
        <begin position="30"/>
        <end position="136"/>
    </location>
</feature>
<dbReference type="EMBL" id="LZYO01000485">
    <property type="protein sequence ID" value="ODH13445.1"/>
    <property type="molecule type" value="Genomic_DNA"/>
</dbReference>
<feature type="compositionally biased region" description="Basic and acidic residues" evidence="1">
    <location>
        <begin position="126"/>
        <end position="136"/>
    </location>
</feature>
<dbReference type="Proteomes" id="UP000242814">
    <property type="component" value="Unassembled WGS sequence"/>
</dbReference>
<dbReference type="VEuPathDB" id="FungiDB:PADG_04425"/>
<evidence type="ECO:0000256" key="1">
    <source>
        <dbReference type="SAM" id="MobiDB-lite"/>
    </source>
</evidence>
<dbReference type="AlphaFoldDB" id="A0A1D2J5B9"/>
<name>A0A1D2J5B9_PARBR</name>
<protein>
    <submittedName>
        <fullName evidence="2">Uncharacterized protein</fullName>
    </submittedName>
</protein>
<evidence type="ECO:0000313" key="2">
    <source>
        <dbReference type="EMBL" id="ODH13445.1"/>
    </source>
</evidence>
<organism evidence="2 3">
    <name type="scientific">Paracoccidioides brasiliensis</name>
    <dbReference type="NCBI Taxonomy" id="121759"/>
    <lineage>
        <taxon>Eukaryota</taxon>
        <taxon>Fungi</taxon>
        <taxon>Dikarya</taxon>
        <taxon>Ascomycota</taxon>
        <taxon>Pezizomycotina</taxon>
        <taxon>Eurotiomycetes</taxon>
        <taxon>Eurotiomycetidae</taxon>
        <taxon>Onygenales</taxon>
        <taxon>Ajellomycetaceae</taxon>
        <taxon>Paracoccidioides</taxon>
    </lineage>
</organism>